<feature type="transmembrane region" description="Helical" evidence="8">
    <location>
        <begin position="501"/>
        <end position="521"/>
    </location>
</feature>
<reference evidence="10 11" key="1">
    <citation type="submission" date="2016-10" db="EMBL/GenBank/DDBJ databases">
        <authorList>
            <person name="Cai Z."/>
        </authorList>
    </citation>
    <scope>NUCLEOTIDE SEQUENCE [LARGE SCALE GENOMIC DNA]</scope>
    <source>
        <strain evidence="10 11">CGMCC 1.10826</strain>
    </source>
</reference>
<evidence type="ECO:0000313" key="11">
    <source>
        <dbReference type="Proteomes" id="UP000250222"/>
    </source>
</evidence>
<dbReference type="RefSeq" id="WP_220035141.1">
    <property type="nucleotide sequence ID" value="NZ_QKLZ01000004.1"/>
</dbReference>
<evidence type="ECO:0000256" key="3">
    <source>
        <dbReference type="ARBA" id="ARBA00022448"/>
    </source>
</evidence>
<feature type="transmembrane region" description="Helical" evidence="8">
    <location>
        <begin position="372"/>
        <end position="392"/>
    </location>
</feature>
<feature type="transmembrane region" description="Helical" evidence="8">
    <location>
        <begin position="472"/>
        <end position="489"/>
    </location>
</feature>
<gene>
    <name evidence="10" type="ORF">SAMN05216184_104271</name>
</gene>
<dbReference type="InterPro" id="IPR006512">
    <property type="entry name" value="YidE_YbjL"/>
</dbReference>
<feature type="transmembrane region" description="Helical" evidence="8">
    <location>
        <begin position="31"/>
        <end position="48"/>
    </location>
</feature>
<dbReference type="Gene3D" id="3.30.70.1450">
    <property type="entry name" value="Regulator of K+ conductance, C-terminal domain"/>
    <property type="match status" value="1"/>
</dbReference>
<dbReference type="Pfam" id="PF06826">
    <property type="entry name" value="Asp-Al_Ex"/>
    <property type="match status" value="2"/>
</dbReference>
<dbReference type="GO" id="GO:0005886">
    <property type="term" value="C:plasma membrane"/>
    <property type="evidence" value="ECO:0007669"/>
    <property type="project" value="UniProtKB-SubCell"/>
</dbReference>
<evidence type="ECO:0000256" key="5">
    <source>
        <dbReference type="ARBA" id="ARBA00022692"/>
    </source>
</evidence>
<keyword evidence="5 8" id="KW-0812">Transmembrane</keyword>
<feature type="transmembrane region" description="Helical" evidence="8">
    <location>
        <begin position="438"/>
        <end position="460"/>
    </location>
</feature>
<dbReference type="GO" id="GO:0006813">
    <property type="term" value="P:potassium ion transport"/>
    <property type="evidence" value="ECO:0007669"/>
    <property type="project" value="InterPro"/>
</dbReference>
<accession>A0A2Y9A932</accession>
<dbReference type="InterPro" id="IPR006037">
    <property type="entry name" value="RCK_C"/>
</dbReference>
<sequence length="522" mass="53961">MIDVLAANPLLTIMLVVVAGTLLGMVPFGPVRFGAAGALFVGLAVGALDPRLGEGFGLVQTLGLVLFVYMVGLAAGGRFFRDLRTQLPVLAAAAGVLAVVAGGAVLLGRVLDIPAGMAGGAFAGSLTATPALAAAATATGTQEPAIGYSLAYPLGVVVTIVMVAVVVSRPWTSERDPQPHAGIGLIDVSAEVLHPGPLHEIPGYLEGTVRLSYLEREGQMGVVDEDEELRAGDRVVVVGSREAVDDAVAHLGRRVHRHLAHDRSVVHFRRFVVSDQRVAGRTVHELDIPGRFNGVVTRVRRGDSDLLAHEDLVLQLGDRVRVVFPRGRLTALSELFGDSERRVSEIDPFSLGSGVAVGLLLGLLTLPLPGGVAFALGSAAGPLVVGMVLGRLDRTGPVVWTLPSSANLTIRQLGLLLFLGATGLASGQAFVAQAFTGLGLRIVVAGAVLTVLAAVGFVLVARLLGQSTARTVGGLAGFVGQPAILAYASSRVTDERVEAGYAALFAVGMIAKILLVQVVVIL</sequence>
<proteinExistence type="inferred from homology"/>
<comment type="subcellular location">
    <subcellularLocation>
        <location evidence="1">Cell membrane</location>
        <topology evidence="1">Multi-pass membrane protein</topology>
    </subcellularLocation>
</comment>
<dbReference type="GO" id="GO:0008324">
    <property type="term" value="F:monoatomic cation transmembrane transporter activity"/>
    <property type="evidence" value="ECO:0007669"/>
    <property type="project" value="InterPro"/>
</dbReference>
<feature type="transmembrane region" description="Helical" evidence="8">
    <location>
        <begin position="87"/>
        <end position="107"/>
    </location>
</feature>
<dbReference type="SUPFAM" id="SSF116726">
    <property type="entry name" value="TrkA C-terminal domain-like"/>
    <property type="match status" value="2"/>
</dbReference>
<feature type="transmembrane region" description="Helical" evidence="8">
    <location>
        <begin position="7"/>
        <end position="25"/>
    </location>
</feature>
<feature type="transmembrane region" description="Helical" evidence="8">
    <location>
        <begin position="55"/>
        <end position="75"/>
    </location>
</feature>
<dbReference type="PANTHER" id="PTHR30445:SF3">
    <property type="entry name" value="TRANSPORT PROTEIN YIDE-RELATED"/>
    <property type="match status" value="1"/>
</dbReference>
<dbReference type="PANTHER" id="PTHR30445">
    <property type="entry name" value="K(+)_H(+) ANTIPORTER SUBUNIT KHTT"/>
    <property type="match status" value="1"/>
</dbReference>
<evidence type="ECO:0000256" key="8">
    <source>
        <dbReference type="SAM" id="Phobius"/>
    </source>
</evidence>
<organism evidence="10 11">
    <name type="scientific">Georgenia satyanarayanai</name>
    <dbReference type="NCBI Taxonomy" id="860221"/>
    <lineage>
        <taxon>Bacteria</taxon>
        <taxon>Bacillati</taxon>
        <taxon>Actinomycetota</taxon>
        <taxon>Actinomycetes</taxon>
        <taxon>Micrococcales</taxon>
        <taxon>Bogoriellaceae</taxon>
        <taxon>Georgenia</taxon>
    </lineage>
</organism>
<feature type="transmembrane region" description="Helical" evidence="8">
    <location>
        <begin position="119"/>
        <end position="139"/>
    </location>
</feature>
<dbReference type="InterPro" id="IPR036721">
    <property type="entry name" value="RCK_C_sf"/>
</dbReference>
<keyword evidence="6 8" id="KW-1133">Transmembrane helix</keyword>
<keyword evidence="7 8" id="KW-0472">Membrane</keyword>
<evidence type="ECO:0000256" key="4">
    <source>
        <dbReference type="ARBA" id="ARBA00022475"/>
    </source>
</evidence>
<name>A0A2Y9A932_9MICO</name>
<comment type="similarity">
    <text evidence="2">Belongs to the AAE transporter (TC 2.A.81) family.</text>
</comment>
<dbReference type="EMBL" id="UETB01000004">
    <property type="protein sequence ID" value="SSA40715.1"/>
    <property type="molecule type" value="Genomic_DNA"/>
</dbReference>
<dbReference type="PROSITE" id="PS51202">
    <property type="entry name" value="RCK_C"/>
    <property type="match status" value="1"/>
</dbReference>
<feature type="transmembrane region" description="Helical" evidence="8">
    <location>
        <begin position="349"/>
        <end position="366"/>
    </location>
</feature>
<protein>
    <submittedName>
        <fullName evidence="10">Putative transport protein</fullName>
    </submittedName>
</protein>
<evidence type="ECO:0000259" key="9">
    <source>
        <dbReference type="PROSITE" id="PS51202"/>
    </source>
</evidence>
<evidence type="ECO:0000256" key="2">
    <source>
        <dbReference type="ARBA" id="ARBA00009854"/>
    </source>
</evidence>
<keyword evidence="11" id="KW-1185">Reference proteome</keyword>
<keyword evidence="4" id="KW-1003">Cell membrane</keyword>
<feature type="transmembrane region" description="Helical" evidence="8">
    <location>
        <begin position="145"/>
        <end position="167"/>
    </location>
</feature>
<feature type="transmembrane region" description="Helical" evidence="8">
    <location>
        <begin position="413"/>
        <end position="432"/>
    </location>
</feature>
<dbReference type="Proteomes" id="UP000250222">
    <property type="component" value="Unassembled WGS sequence"/>
</dbReference>
<dbReference type="AlphaFoldDB" id="A0A2Y9A932"/>
<keyword evidence="3" id="KW-0813">Transport</keyword>
<dbReference type="NCBIfam" id="TIGR01625">
    <property type="entry name" value="YidE_YbjL_dupl"/>
    <property type="match status" value="1"/>
</dbReference>
<feature type="domain" description="RCK C-terminal" evidence="9">
    <location>
        <begin position="253"/>
        <end position="338"/>
    </location>
</feature>
<evidence type="ECO:0000256" key="7">
    <source>
        <dbReference type="ARBA" id="ARBA00023136"/>
    </source>
</evidence>
<evidence type="ECO:0000256" key="1">
    <source>
        <dbReference type="ARBA" id="ARBA00004651"/>
    </source>
</evidence>
<dbReference type="Pfam" id="PF02080">
    <property type="entry name" value="TrkA_C"/>
    <property type="match status" value="1"/>
</dbReference>
<evidence type="ECO:0000313" key="10">
    <source>
        <dbReference type="EMBL" id="SSA40715.1"/>
    </source>
</evidence>
<dbReference type="InterPro" id="IPR050144">
    <property type="entry name" value="AAE_transporter"/>
</dbReference>
<evidence type="ECO:0000256" key="6">
    <source>
        <dbReference type="ARBA" id="ARBA00022989"/>
    </source>
</evidence>